<dbReference type="Pfam" id="PF14322">
    <property type="entry name" value="SusD-like_3"/>
    <property type="match status" value="1"/>
</dbReference>
<dbReference type="SUPFAM" id="SSF48452">
    <property type="entry name" value="TPR-like"/>
    <property type="match status" value="1"/>
</dbReference>
<keyword evidence="3" id="KW-0732">Signal</keyword>
<dbReference type="AlphaFoldDB" id="A0A1G7VF46"/>
<dbReference type="Pfam" id="PF07980">
    <property type="entry name" value="SusD_RagB"/>
    <property type="match status" value="1"/>
</dbReference>
<reference evidence="9" key="1">
    <citation type="submission" date="2016-10" db="EMBL/GenBank/DDBJ databases">
        <authorList>
            <person name="Varghese N."/>
            <person name="Submissions S."/>
        </authorList>
    </citation>
    <scope>NUCLEOTIDE SEQUENCE [LARGE SCALE GENOMIC DNA]</scope>
    <source>
        <strain evidence="9">Gh-67</strain>
    </source>
</reference>
<dbReference type="Gene3D" id="1.25.40.390">
    <property type="match status" value="1"/>
</dbReference>
<dbReference type="Proteomes" id="UP000199705">
    <property type="component" value="Unassembled WGS sequence"/>
</dbReference>
<keyword evidence="9" id="KW-1185">Reference proteome</keyword>
<evidence type="ECO:0000256" key="3">
    <source>
        <dbReference type="ARBA" id="ARBA00022729"/>
    </source>
</evidence>
<dbReference type="GO" id="GO:0009279">
    <property type="term" value="C:cell outer membrane"/>
    <property type="evidence" value="ECO:0007669"/>
    <property type="project" value="UniProtKB-SubCell"/>
</dbReference>
<protein>
    <submittedName>
        <fullName evidence="8">Starch-binding associating with outer membrane</fullName>
    </submittedName>
</protein>
<dbReference type="InterPro" id="IPR011990">
    <property type="entry name" value="TPR-like_helical_dom_sf"/>
</dbReference>
<dbReference type="RefSeq" id="WP_091165110.1">
    <property type="nucleotide sequence ID" value="NZ_FNCG01000004.1"/>
</dbReference>
<accession>A0A1G7VF46</accession>
<dbReference type="PROSITE" id="PS51257">
    <property type="entry name" value="PROKAR_LIPOPROTEIN"/>
    <property type="match status" value="1"/>
</dbReference>
<comment type="similarity">
    <text evidence="2">Belongs to the SusD family.</text>
</comment>
<evidence type="ECO:0000256" key="5">
    <source>
        <dbReference type="ARBA" id="ARBA00023237"/>
    </source>
</evidence>
<evidence type="ECO:0000259" key="6">
    <source>
        <dbReference type="Pfam" id="PF07980"/>
    </source>
</evidence>
<feature type="domain" description="RagB/SusD" evidence="6">
    <location>
        <begin position="298"/>
        <end position="602"/>
    </location>
</feature>
<gene>
    <name evidence="8" type="ORF">SAMN05192573_10442</name>
</gene>
<keyword evidence="4" id="KW-0472">Membrane</keyword>
<evidence type="ECO:0000256" key="4">
    <source>
        <dbReference type="ARBA" id="ARBA00023136"/>
    </source>
</evidence>
<evidence type="ECO:0000259" key="7">
    <source>
        <dbReference type="Pfam" id="PF14322"/>
    </source>
</evidence>
<evidence type="ECO:0000256" key="1">
    <source>
        <dbReference type="ARBA" id="ARBA00004442"/>
    </source>
</evidence>
<feature type="domain" description="SusD-like N-terminal" evidence="7">
    <location>
        <begin position="96"/>
        <end position="216"/>
    </location>
</feature>
<organism evidence="8 9">
    <name type="scientific">Mucilaginibacter gossypii</name>
    <dbReference type="NCBI Taxonomy" id="551996"/>
    <lineage>
        <taxon>Bacteria</taxon>
        <taxon>Pseudomonadati</taxon>
        <taxon>Bacteroidota</taxon>
        <taxon>Sphingobacteriia</taxon>
        <taxon>Sphingobacteriales</taxon>
        <taxon>Sphingobacteriaceae</taxon>
        <taxon>Mucilaginibacter</taxon>
    </lineage>
</organism>
<keyword evidence="5" id="KW-0998">Cell outer membrane</keyword>
<dbReference type="InterPro" id="IPR012944">
    <property type="entry name" value="SusD_RagB_dom"/>
</dbReference>
<name>A0A1G7VF46_9SPHI</name>
<comment type="subcellular location">
    <subcellularLocation>
        <location evidence="1">Cell outer membrane</location>
    </subcellularLocation>
</comment>
<evidence type="ECO:0000256" key="2">
    <source>
        <dbReference type="ARBA" id="ARBA00006275"/>
    </source>
</evidence>
<evidence type="ECO:0000313" key="9">
    <source>
        <dbReference type="Proteomes" id="UP000199705"/>
    </source>
</evidence>
<dbReference type="EMBL" id="FNCG01000004">
    <property type="protein sequence ID" value="SDG58452.1"/>
    <property type="molecule type" value="Genomic_DNA"/>
</dbReference>
<proteinExistence type="inferred from homology"/>
<sequence length="602" mass="67048">MKNIYRRIFSILSIIIVTGLFACNKSLNLKPQDQLSDAAYFKSASDFKTFANQYYGYLRNFNNSFADNPHYDGRADVFGGGGVYGAGINTVPASDSYWNNNYSRIRNCNYLLEKAATFPDQASISQFVAEAKFFRAYCYFELLQLYGGVPLITKTLNLDSPELYGTRASRDQVADLIVADLEAAIPNLPASILANSADFGRVSQPAAQAFLGRVALYEGTWQKFRNGDATRYNMLLDKSAAASNAVITSNQFALFGTAASNALGGNSTILGDSAQKYLFILENPKSNPASVTKTANHEYLLSYRYDDVSKTIGTNISRQGTQIGPQHKYVNAFLCQDGLPIEKSPLFQGFESYGSEFINRDNRLKYTIQVNNMYYWYGNANYRVTWLNDAADIALSMGKVVKIGGYTNQKWVTERNCPDTKESEDYPVIRYAEVLLNYAEAVYERDGAITDADLNKSLNLVRLRVNKNMPPLTNGFAGANGLDLRTEIRRERFIELYYENFRFDDIKRWHSAATDLVSNTGGTAYGNISAFVSPWPVGIKFKGTQADVGPNPLKPAPTNALDANGQLILDNTARNFSEKNYLYPIPAQQITLNPALTQNPGW</sequence>
<dbReference type="InterPro" id="IPR033985">
    <property type="entry name" value="SusD-like_N"/>
</dbReference>
<evidence type="ECO:0000313" key="8">
    <source>
        <dbReference type="EMBL" id="SDG58452.1"/>
    </source>
</evidence>
<dbReference type="STRING" id="551996.SAMN05192573_10442"/>